<reference evidence="1 2" key="1">
    <citation type="journal article" date="2019" name="Sci. Rep.">
        <title>A high-quality genome of Eragrostis curvula grass provides insights into Poaceae evolution and supports new strategies to enhance forage quality.</title>
        <authorList>
            <person name="Carballo J."/>
            <person name="Santos B.A.C.M."/>
            <person name="Zappacosta D."/>
            <person name="Garbus I."/>
            <person name="Selva J.P."/>
            <person name="Gallo C.A."/>
            <person name="Diaz A."/>
            <person name="Albertini E."/>
            <person name="Caccamo M."/>
            <person name="Echenique V."/>
        </authorList>
    </citation>
    <scope>NUCLEOTIDE SEQUENCE [LARGE SCALE GENOMIC DNA]</scope>
    <source>
        <strain evidence="2">cv. Victoria</strain>
        <tissue evidence="1">Leaf</tissue>
    </source>
</reference>
<proteinExistence type="predicted"/>
<dbReference type="Proteomes" id="UP000324897">
    <property type="component" value="Unassembled WGS sequence"/>
</dbReference>
<comment type="caution">
    <text evidence="1">The sequence shown here is derived from an EMBL/GenBank/DDBJ whole genome shotgun (WGS) entry which is preliminary data.</text>
</comment>
<sequence>MMALWPNLGTLDQHSCSFNYSRLILMPTNLRSVTIVECDDTTYLNWVHVPRMQSFIYSGSFLEAPLILPGDASLSNLYIWLQFNKPLLNDLSGVNVLTICSDALPMFHGKDDIYRNAARTLVALAFDRMYEEKQSVGCLLVPTSQQARSIF</sequence>
<organism evidence="1 2">
    <name type="scientific">Eragrostis curvula</name>
    <name type="common">weeping love grass</name>
    <dbReference type="NCBI Taxonomy" id="38414"/>
    <lineage>
        <taxon>Eukaryota</taxon>
        <taxon>Viridiplantae</taxon>
        <taxon>Streptophyta</taxon>
        <taxon>Embryophyta</taxon>
        <taxon>Tracheophyta</taxon>
        <taxon>Spermatophyta</taxon>
        <taxon>Magnoliopsida</taxon>
        <taxon>Liliopsida</taxon>
        <taxon>Poales</taxon>
        <taxon>Poaceae</taxon>
        <taxon>PACMAD clade</taxon>
        <taxon>Chloridoideae</taxon>
        <taxon>Eragrostideae</taxon>
        <taxon>Eragrostidinae</taxon>
        <taxon>Eragrostis</taxon>
    </lineage>
</organism>
<dbReference type="AlphaFoldDB" id="A0A5J9UEI7"/>
<dbReference type="EMBL" id="RWGY01000026">
    <property type="protein sequence ID" value="TVU22112.1"/>
    <property type="molecule type" value="Genomic_DNA"/>
</dbReference>
<accession>A0A5J9UEI7</accession>
<evidence type="ECO:0000313" key="2">
    <source>
        <dbReference type="Proteomes" id="UP000324897"/>
    </source>
</evidence>
<evidence type="ECO:0000313" key="1">
    <source>
        <dbReference type="EMBL" id="TVU22112.1"/>
    </source>
</evidence>
<gene>
    <name evidence="1" type="ORF">EJB05_31794</name>
</gene>
<name>A0A5J9UEI7_9POAL</name>
<protein>
    <submittedName>
        <fullName evidence="1">Uncharacterized protein</fullName>
    </submittedName>
</protein>
<feature type="non-terminal residue" evidence="1">
    <location>
        <position position="1"/>
    </location>
</feature>
<keyword evidence="2" id="KW-1185">Reference proteome</keyword>
<dbReference type="Gramene" id="TVU22112">
    <property type="protein sequence ID" value="TVU22112"/>
    <property type="gene ID" value="EJB05_31794"/>
</dbReference>